<evidence type="ECO:0000313" key="1">
    <source>
        <dbReference type="EMBL" id="SAL79354.1"/>
    </source>
</evidence>
<comment type="caution">
    <text evidence="1">The sequence shown here is derived from an EMBL/GenBank/DDBJ whole genome shotgun (WGS) entry which is preliminary data.</text>
</comment>
<dbReference type="AlphaFoldDB" id="A0A158KE65"/>
<dbReference type="Proteomes" id="UP000054925">
    <property type="component" value="Unassembled WGS sequence"/>
</dbReference>
<proteinExistence type="predicted"/>
<organism evidence="1 2">
    <name type="scientific">Caballeronia terrestris</name>
    <dbReference type="NCBI Taxonomy" id="1226301"/>
    <lineage>
        <taxon>Bacteria</taxon>
        <taxon>Pseudomonadati</taxon>
        <taxon>Pseudomonadota</taxon>
        <taxon>Betaproteobacteria</taxon>
        <taxon>Burkholderiales</taxon>
        <taxon>Burkholderiaceae</taxon>
        <taxon>Caballeronia</taxon>
    </lineage>
</organism>
<accession>A0A158KE65</accession>
<name>A0A158KE65_9BURK</name>
<reference evidence="1" key="1">
    <citation type="submission" date="2016-01" db="EMBL/GenBank/DDBJ databases">
        <authorList>
            <person name="Peeters C."/>
        </authorList>
    </citation>
    <scope>NUCLEOTIDE SEQUENCE [LARGE SCALE GENOMIC DNA]</scope>
    <source>
        <strain evidence="1">LMG 22937</strain>
    </source>
</reference>
<dbReference type="EMBL" id="FCOL02000049">
    <property type="protein sequence ID" value="SAL79354.1"/>
    <property type="molecule type" value="Genomic_DNA"/>
</dbReference>
<protein>
    <submittedName>
        <fullName evidence="1">Uncharacterized protein</fullName>
    </submittedName>
</protein>
<keyword evidence="2" id="KW-1185">Reference proteome</keyword>
<sequence>MIERGVLQSIEIEYARERRYRQRRQPSSHRAPRYRVCYRLDNRAERAIMAIAPFPRYLIAELRGSQPGDEIEAWLSDDGASLIDWKNLSVHRLLEKTGTTWDVSD</sequence>
<gene>
    <name evidence="1" type="ORF">AWB67_05434</name>
</gene>
<evidence type="ECO:0000313" key="2">
    <source>
        <dbReference type="Proteomes" id="UP000054925"/>
    </source>
</evidence>